<keyword evidence="5" id="KW-1185">Reference proteome</keyword>
<dbReference type="SUPFAM" id="SSF47576">
    <property type="entry name" value="Calponin-homology domain, CH-domain"/>
    <property type="match status" value="1"/>
</dbReference>
<reference evidence="4" key="1">
    <citation type="submission" date="2021-02" db="EMBL/GenBank/DDBJ databases">
        <authorList>
            <person name="Dougan E. K."/>
            <person name="Rhodes N."/>
            <person name="Thang M."/>
            <person name="Chan C."/>
        </authorList>
    </citation>
    <scope>NUCLEOTIDE SEQUENCE</scope>
</reference>
<evidence type="ECO:0000259" key="3">
    <source>
        <dbReference type="PROSITE" id="PS50195"/>
    </source>
</evidence>
<dbReference type="CDD" id="cd00014">
    <property type="entry name" value="CH_SF"/>
    <property type="match status" value="1"/>
</dbReference>
<dbReference type="InterPro" id="IPR050606">
    <property type="entry name" value="Calponin-like"/>
</dbReference>
<evidence type="ECO:0000313" key="4">
    <source>
        <dbReference type="EMBL" id="CAE7628685.1"/>
    </source>
</evidence>
<sequence>MCTTGSAVVYSLQLSNGKECWVVARRYSEFLRCHVKLLELFDRKQLPPFPPKEPFWQKVFGGDGARSDWMEERYGKLFGYLVGLLDMEGVLGSDALLDFLNAPRARRAVHREIDVRVRLTGDPGGVEASCDTGRCTRPMFCALADMEHTQALLPPFSWHEVRLALRPFQDGEHLEEDGPYPAHPSLDSKDQPWELWLEVVGTTRGHCLWSGLMLQPECTHNIMPSHRHLSLDEGIRRQEEMAYMMLTNDQGSEDVPKELRRSVWLKMAQLEIQYASRSGFQARLPIQKKLAWQTPAMEQVRTSSQTMTEVSVKGKKMKTKWKMLTRMQQKGDFTEKKAKFPFTSSQGKVISFQGSVAVEYVTGKIEEKQRLAAEKAPHRWEAKADGQRRSVPVDRLEAKSASGAAERLHYGNVEVLDHSIQAHQEQQLREDELRLAAWIHAVTGDPGAGHASAGRGSLQDALQSGEVLCDLINAIWPGRIVGIARGAAANVLFRRVANITQFVQACSREGMANSVFVPGDLAEGKNFRSVLRCLCALAHQVPDSYEGPRLAPRSSEATGRSTPDRNVSHGAM</sequence>
<accession>A0A812VCT8</accession>
<name>A0A812VCT8_SYMPI</name>
<organism evidence="4 5">
    <name type="scientific">Symbiodinium pilosum</name>
    <name type="common">Dinoflagellate</name>
    <dbReference type="NCBI Taxonomy" id="2952"/>
    <lineage>
        <taxon>Eukaryota</taxon>
        <taxon>Sar</taxon>
        <taxon>Alveolata</taxon>
        <taxon>Dinophyceae</taxon>
        <taxon>Suessiales</taxon>
        <taxon>Symbiodiniaceae</taxon>
        <taxon>Symbiodinium</taxon>
    </lineage>
</organism>
<dbReference type="Pfam" id="PF00307">
    <property type="entry name" value="CH"/>
    <property type="match status" value="1"/>
</dbReference>
<dbReference type="SUPFAM" id="SSF64268">
    <property type="entry name" value="PX domain"/>
    <property type="match status" value="1"/>
</dbReference>
<dbReference type="PANTHER" id="PTHR47385">
    <property type="entry name" value="CALPONIN"/>
    <property type="match status" value="1"/>
</dbReference>
<feature type="domain" description="PX" evidence="3">
    <location>
        <begin position="1"/>
        <end position="107"/>
    </location>
</feature>
<dbReference type="AlphaFoldDB" id="A0A812VCT8"/>
<dbReference type="GO" id="GO:0007015">
    <property type="term" value="P:actin filament organization"/>
    <property type="evidence" value="ECO:0007669"/>
    <property type="project" value="TreeGrafter"/>
</dbReference>
<protein>
    <submittedName>
        <fullName evidence="4">TAGLN2 protein</fullName>
    </submittedName>
</protein>
<dbReference type="Gene3D" id="3.30.1520.10">
    <property type="entry name" value="Phox-like domain"/>
    <property type="match status" value="1"/>
</dbReference>
<proteinExistence type="predicted"/>
<dbReference type="GO" id="GO:0015629">
    <property type="term" value="C:actin cytoskeleton"/>
    <property type="evidence" value="ECO:0007669"/>
    <property type="project" value="TreeGrafter"/>
</dbReference>
<gene>
    <name evidence="4" type="primary">TAGLN2</name>
    <name evidence="4" type="ORF">SPIL2461_LOCUS16473</name>
</gene>
<dbReference type="InterPro" id="IPR001715">
    <property type="entry name" value="CH_dom"/>
</dbReference>
<dbReference type="GO" id="GO:0035091">
    <property type="term" value="F:phosphatidylinositol binding"/>
    <property type="evidence" value="ECO:0007669"/>
    <property type="project" value="InterPro"/>
</dbReference>
<feature type="domain" description="Calponin-homology (CH)" evidence="2">
    <location>
        <begin position="429"/>
        <end position="542"/>
    </location>
</feature>
<dbReference type="Proteomes" id="UP000649617">
    <property type="component" value="Unassembled WGS sequence"/>
</dbReference>
<dbReference type="Gene3D" id="1.10.418.10">
    <property type="entry name" value="Calponin-like domain"/>
    <property type="match status" value="1"/>
</dbReference>
<dbReference type="PROSITE" id="PS50021">
    <property type="entry name" value="CH"/>
    <property type="match status" value="1"/>
</dbReference>
<dbReference type="PROSITE" id="PS50195">
    <property type="entry name" value="PX"/>
    <property type="match status" value="1"/>
</dbReference>
<feature type="region of interest" description="Disordered" evidence="1">
    <location>
        <begin position="546"/>
        <end position="572"/>
    </location>
</feature>
<dbReference type="InterPro" id="IPR036872">
    <property type="entry name" value="CH_dom_sf"/>
</dbReference>
<dbReference type="SMART" id="SM00033">
    <property type="entry name" value="CH"/>
    <property type="match status" value="1"/>
</dbReference>
<dbReference type="EMBL" id="CAJNIZ010042610">
    <property type="protein sequence ID" value="CAE7628685.1"/>
    <property type="molecule type" value="Genomic_DNA"/>
</dbReference>
<dbReference type="GO" id="GO:0051015">
    <property type="term" value="F:actin filament binding"/>
    <property type="evidence" value="ECO:0007669"/>
    <property type="project" value="TreeGrafter"/>
</dbReference>
<dbReference type="OrthoDB" id="21595at2759"/>
<comment type="caution">
    <text evidence="4">The sequence shown here is derived from an EMBL/GenBank/DDBJ whole genome shotgun (WGS) entry which is preliminary data.</text>
</comment>
<dbReference type="InterPro" id="IPR036871">
    <property type="entry name" value="PX_dom_sf"/>
</dbReference>
<dbReference type="InterPro" id="IPR001683">
    <property type="entry name" value="PX_dom"/>
</dbReference>
<feature type="compositionally biased region" description="Basic and acidic residues" evidence="1">
    <location>
        <begin position="562"/>
        <end position="572"/>
    </location>
</feature>
<dbReference type="Pfam" id="PF00787">
    <property type="entry name" value="PX"/>
    <property type="match status" value="1"/>
</dbReference>
<evidence type="ECO:0000256" key="1">
    <source>
        <dbReference type="SAM" id="MobiDB-lite"/>
    </source>
</evidence>
<evidence type="ECO:0000259" key="2">
    <source>
        <dbReference type="PROSITE" id="PS50021"/>
    </source>
</evidence>
<dbReference type="CDD" id="cd06093">
    <property type="entry name" value="PX_domain"/>
    <property type="match status" value="1"/>
</dbReference>
<dbReference type="PANTHER" id="PTHR47385:SF14">
    <property type="entry name" value="TRANSGELIN"/>
    <property type="match status" value="1"/>
</dbReference>
<evidence type="ECO:0000313" key="5">
    <source>
        <dbReference type="Proteomes" id="UP000649617"/>
    </source>
</evidence>